<dbReference type="SUPFAM" id="SSF48371">
    <property type="entry name" value="ARM repeat"/>
    <property type="match status" value="1"/>
</dbReference>
<name>A0A4Q1D1E9_9BACT</name>
<evidence type="ECO:0000313" key="2">
    <source>
        <dbReference type="Proteomes" id="UP000290545"/>
    </source>
</evidence>
<accession>A0A4Q1D1E9</accession>
<proteinExistence type="predicted"/>
<evidence type="ECO:0000313" key="1">
    <source>
        <dbReference type="EMBL" id="RXK81675.1"/>
    </source>
</evidence>
<comment type="caution">
    <text evidence="1">The sequence shown here is derived from an EMBL/GenBank/DDBJ whole genome shotgun (WGS) entry which is preliminary data.</text>
</comment>
<dbReference type="InterPro" id="IPR016024">
    <property type="entry name" value="ARM-type_fold"/>
</dbReference>
<protein>
    <submittedName>
        <fullName evidence="1">Uncharacterized protein</fullName>
    </submittedName>
</protein>
<keyword evidence="2" id="KW-1185">Reference proteome</keyword>
<sequence length="420" mass="48146">MSYEFYQLEELIRECLSPEAISTKLADEKGAGRFLQKVKEKVQNLKTLLVNSVIAAPNELAAETLVQFSQKEISIYLHEILEYLDPKKHPNLPTTAVSFFSASSKELESVLSFILRHFTQYFDLEQPVTQSHKLIACQKLSKLIRDIKVQYKHDAIDVSLLNMVLRSVNNIITSKSEISYRRMKYMEELTEQLGKLTDSDNSIGNYIQFFDVIAEQLEEVGIPEKDLTIKLHIILLYLNYNSPQYISHCVKALWSKMRGHDRKQKLAILSLYGKLMKQLKSKPGFSFVPEYPSALQQISDWIEIESNYLTNKSSEDTELIMPEAPNTVGKIEKVAFGMSSARLAVVLNVFMSEEIKAITDQNVAKVFRTFSAVAITPGSDNLNPAGLRSKANNLRKEAVEWTTDFFYKCYTYLRRRHLNK</sequence>
<dbReference type="RefSeq" id="WP_129005072.1">
    <property type="nucleotide sequence ID" value="NZ_SDHZ01000003.1"/>
</dbReference>
<organism evidence="1 2">
    <name type="scientific">Filimonas effusa</name>
    <dbReference type="NCBI Taxonomy" id="2508721"/>
    <lineage>
        <taxon>Bacteria</taxon>
        <taxon>Pseudomonadati</taxon>
        <taxon>Bacteroidota</taxon>
        <taxon>Chitinophagia</taxon>
        <taxon>Chitinophagales</taxon>
        <taxon>Chitinophagaceae</taxon>
        <taxon>Filimonas</taxon>
    </lineage>
</organism>
<dbReference type="Proteomes" id="UP000290545">
    <property type="component" value="Unassembled WGS sequence"/>
</dbReference>
<dbReference type="EMBL" id="SDHZ01000003">
    <property type="protein sequence ID" value="RXK81675.1"/>
    <property type="molecule type" value="Genomic_DNA"/>
</dbReference>
<reference evidence="1 2" key="1">
    <citation type="submission" date="2019-01" db="EMBL/GenBank/DDBJ databases">
        <title>Filimonas sp. strain TTM-71.</title>
        <authorList>
            <person name="Chen W.-M."/>
        </authorList>
    </citation>
    <scope>NUCLEOTIDE SEQUENCE [LARGE SCALE GENOMIC DNA]</scope>
    <source>
        <strain evidence="1 2">TTM-71</strain>
    </source>
</reference>
<dbReference type="OrthoDB" id="655680at2"/>
<dbReference type="AlphaFoldDB" id="A0A4Q1D1E9"/>
<gene>
    <name evidence="1" type="ORF">ESB13_17925</name>
</gene>